<keyword evidence="1" id="KW-0479">Metal-binding</keyword>
<proteinExistence type="predicted"/>
<dbReference type="InterPro" id="IPR051834">
    <property type="entry name" value="RING_finger_E3_ligase"/>
</dbReference>
<evidence type="ECO:0000256" key="2">
    <source>
        <dbReference type="ARBA" id="ARBA00022771"/>
    </source>
</evidence>
<sequence length="427" mass="44131">MEALVENSSNPPCRFYCHSCSVEIDRVSSNFTCPHCSEGFIEELPAADRSNNPPTPPPPGSDGDSNTNDFINPQAIRLASEIFSSSILSPLLLSTSSGPRGSDSDGGGSLGDDGGEPAGAMGVSTGAGGGGVGPTLLRGRHRNRRRGNLDDILREILISVADGANGGIGGTPMFFMGNPGDYAWGREGLDTIVTQLLNQMDNTGPPPLEKEKIAEIPKVTISAEQVDMKLQCSVCWEDFQIDEVVRKLSCAHVYHESCIIPWLELHGTCPICRKSLAPEQQPDEQRGLAAAANAVANTLRSLHSDAFPGATSHSSSSSIDEGGPSSSSLLVDLGPQMFSFGTGAGASMGNPRAHAGLSTSRESNASTSSTVSPSASNNASSSGAAAAAAAASSSSASTSGTDSSRTGNSGGTNRYRDDDGNIDYDFD</sequence>
<name>A0ABM1XZD6_AEDAL</name>
<feature type="region of interest" description="Disordered" evidence="5">
    <location>
        <begin position="46"/>
        <end position="70"/>
    </location>
</feature>
<feature type="domain" description="RING-type" evidence="6">
    <location>
        <begin position="232"/>
        <end position="273"/>
    </location>
</feature>
<feature type="compositionally biased region" description="Low complexity" evidence="5">
    <location>
        <begin position="358"/>
        <end position="413"/>
    </location>
</feature>
<dbReference type="RefSeq" id="XP_062711482.1">
    <property type="nucleotide sequence ID" value="XM_062855498.1"/>
</dbReference>
<dbReference type="Pfam" id="PF13639">
    <property type="entry name" value="zf-RING_2"/>
    <property type="match status" value="1"/>
</dbReference>
<keyword evidence="3" id="KW-0862">Zinc</keyword>
<feature type="compositionally biased region" description="Low complexity" evidence="5">
    <location>
        <begin position="312"/>
        <end position="328"/>
    </location>
</feature>
<dbReference type="Proteomes" id="UP000069940">
    <property type="component" value="Unassembled WGS sequence"/>
</dbReference>
<feature type="region of interest" description="Disordered" evidence="5">
    <location>
        <begin position="342"/>
        <end position="427"/>
    </location>
</feature>
<keyword evidence="2 4" id="KW-0863">Zinc-finger</keyword>
<dbReference type="SUPFAM" id="SSF57850">
    <property type="entry name" value="RING/U-box"/>
    <property type="match status" value="1"/>
</dbReference>
<dbReference type="PANTHER" id="PTHR45931:SF3">
    <property type="entry name" value="RING ZINC FINGER-CONTAINING PROTEIN"/>
    <property type="match status" value="1"/>
</dbReference>
<dbReference type="PANTHER" id="PTHR45931">
    <property type="entry name" value="SI:CH211-59O9.10"/>
    <property type="match status" value="1"/>
</dbReference>
<organism evidence="7 8">
    <name type="scientific">Aedes albopictus</name>
    <name type="common">Asian tiger mosquito</name>
    <name type="synonym">Stegomyia albopicta</name>
    <dbReference type="NCBI Taxonomy" id="7160"/>
    <lineage>
        <taxon>Eukaryota</taxon>
        <taxon>Metazoa</taxon>
        <taxon>Ecdysozoa</taxon>
        <taxon>Arthropoda</taxon>
        <taxon>Hexapoda</taxon>
        <taxon>Insecta</taxon>
        <taxon>Pterygota</taxon>
        <taxon>Neoptera</taxon>
        <taxon>Endopterygota</taxon>
        <taxon>Diptera</taxon>
        <taxon>Nematocera</taxon>
        <taxon>Culicoidea</taxon>
        <taxon>Culicidae</taxon>
        <taxon>Culicinae</taxon>
        <taxon>Aedini</taxon>
        <taxon>Aedes</taxon>
        <taxon>Stegomyia</taxon>
    </lineage>
</organism>
<reference evidence="7" key="2">
    <citation type="submission" date="2025-05" db="UniProtKB">
        <authorList>
            <consortium name="EnsemblMetazoa"/>
        </authorList>
    </citation>
    <scope>IDENTIFICATION</scope>
    <source>
        <strain evidence="7">Foshan</strain>
    </source>
</reference>
<dbReference type="SMART" id="SM00184">
    <property type="entry name" value="RING"/>
    <property type="match status" value="1"/>
</dbReference>
<evidence type="ECO:0000256" key="1">
    <source>
        <dbReference type="ARBA" id="ARBA00022723"/>
    </source>
</evidence>
<feature type="region of interest" description="Disordered" evidence="5">
    <location>
        <begin position="95"/>
        <end position="142"/>
    </location>
</feature>
<feature type="region of interest" description="Disordered" evidence="5">
    <location>
        <begin position="306"/>
        <end position="328"/>
    </location>
</feature>
<evidence type="ECO:0000256" key="4">
    <source>
        <dbReference type="PROSITE-ProRule" id="PRU00175"/>
    </source>
</evidence>
<evidence type="ECO:0000259" key="6">
    <source>
        <dbReference type="PROSITE" id="PS50089"/>
    </source>
</evidence>
<dbReference type="EnsemblMetazoa" id="AALFPA23_004264.R5123">
    <property type="protein sequence ID" value="AALFPA23_004264.P5123"/>
    <property type="gene ID" value="AALFPA23_004264"/>
</dbReference>
<protein>
    <recommendedName>
        <fullName evidence="6">RING-type domain-containing protein</fullName>
    </recommendedName>
</protein>
<evidence type="ECO:0000313" key="8">
    <source>
        <dbReference type="Proteomes" id="UP000069940"/>
    </source>
</evidence>
<dbReference type="RefSeq" id="XP_029713969.1">
    <property type="nucleotide sequence ID" value="XM_029858109.2"/>
</dbReference>
<evidence type="ECO:0000313" key="7">
    <source>
        <dbReference type="EnsemblMetazoa" id="AALFPA23_004264.P5123"/>
    </source>
</evidence>
<reference evidence="8" key="1">
    <citation type="journal article" date="2015" name="Proc. Natl. Acad. Sci. U.S.A.">
        <title>Genome sequence of the Asian Tiger mosquito, Aedes albopictus, reveals insights into its biology, genetics, and evolution.</title>
        <authorList>
            <person name="Chen X.G."/>
            <person name="Jiang X."/>
            <person name="Gu J."/>
            <person name="Xu M."/>
            <person name="Wu Y."/>
            <person name="Deng Y."/>
            <person name="Zhang C."/>
            <person name="Bonizzoni M."/>
            <person name="Dermauw W."/>
            <person name="Vontas J."/>
            <person name="Armbruster P."/>
            <person name="Huang X."/>
            <person name="Yang Y."/>
            <person name="Zhang H."/>
            <person name="He W."/>
            <person name="Peng H."/>
            <person name="Liu Y."/>
            <person name="Wu K."/>
            <person name="Chen J."/>
            <person name="Lirakis M."/>
            <person name="Topalis P."/>
            <person name="Van Leeuwen T."/>
            <person name="Hall A.B."/>
            <person name="Jiang X."/>
            <person name="Thorpe C."/>
            <person name="Mueller R.L."/>
            <person name="Sun C."/>
            <person name="Waterhouse R.M."/>
            <person name="Yan G."/>
            <person name="Tu Z.J."/>
            <person name="Fang X."/>
            <person name="James A.A."/>
        </authorList>
    </citation>
    <scope>NUCLEOTIDE SEQUENCE [LARGE SCALE GENOMIC DNA]</scope>
    <source>
        <strain evidence="8">Foshan</strain>
    </source>
</reference>
<dbReference type="PROSITE" id="PS50089">
    <property type="entry name" value="ZF_RING_2"/>
    <property type="match status" value="1"/>
</dbReference>
<dbReference type="InterPro" id="IPR001841">
    <property type="entry name" value="Znf_RING"/>
</dbReference>
<dbReference type="InterPro" id="IPR013083">
    <property type="entry name" value="Znf_RING/FYVE/PHD"/>
</dbReference>
<accession>A0ABM1XZD6</accession>
<dbReference type="EnsemblMetazoa" id="AALFPA23_004264.R5124">
    <property type="protein sequence ID" value="AALFPA23_004264.P5124"/>
    <property type="gene ID" value="AALFPA23_004264"/>
</dbReference>
<keyword evidence="8" id="KW-1185">Reference proteome</keyword>
<dbReference type="Gene3D" id="3.30.40.10">
    <property type="entry name" value="Zinc/RING finger domain, C3HC4 (zinc finger)"/>
    <property type="match status" value="1"/>
</dbReference>
<dbReference type="GeneID" id="109421721"/>
<dbReference type="CDD" id="cd16667">
    <property type="entry name" value="RING-H2_RNF126-like"/>
    <property type="match status" value="1"/>
</dbReference>
<evidence type="ECO:0000256" key="3">
    <source>
        <dbReference type="ARBA" id="ARBA00022833"/>
    </source>
</evidence>
<evidence type="ECO:0000256" key="5">
    <source>
        <dbReference type="SAM" id="MobiDB-lite"/>
    </source>
</evidence>